<evidence type="ECO:0000256" key="3">
    <source>
        <dbReference type="ARBA" id="ARBA00022963"/>
    </source>
</evidence>
<proteinExistence type="predicted"/>
<evidence type="ECO:0000313" key="6">
    <source>
        <dbReference type="EMBL" id="TRX96977.1"/>
    </source>
</evidence>
<keyword evidence="3" id="KW-0442">Lipid degradation</keyword>
<evidence type="ECO:0000256" key="1">
    <source>
        <dbReference type="ARBA" id="ARBA00013201"/>
    </source>
</evidence>
<keyword evidence="2" id="KW-0378">Hydrolase</keyword>
<keyword evidence="7" id="KW-1185">Reference proteome</keyword>
<accession>A0A553I9W2</accession>
<dbReference type="AlphaFoldDB" id="A0A553I9W2"/>
<dbReference type="PANTHER" id="PTHR10272:SF14">
    <property type="entry name" value="PAF ACETYLHYDROLASE FAMILY PROTEIN"/>
    <property type="match status" value="1"/>
</dbReference>
<dbReference type="STRING" id="2512241.A0A553I9W2"/>
<dbReference type="InterPro" id="IPR029058">
    <property type="entry name" value="AB_hydrolase_fold"/>
</dbReference>
<organism evidence="6 7">
    <name type="scientific">Xylaria flabelliformis</name>
    <dbReference type="NCBI Taxonomy" id="2512241"/>
    <lineage>
        <taxon>Eukaryota</taxon>
        <taxon>Fungi</taxon>
        <taxon>Dikarya</taxon>
        <taxon>Ascomycota</taxon>
        <taxon>Pezizomycotina</taxon>
        <taxon>Sordariomycetes</taxon>
        <taxon>Xylariomycetidae</taxon>
        <taxon>Xylariales</taxon>
        <taxon>Xylariaceae</taxon>
        <taxon>Xylaria</taxon>
    </lineage>
</organism>
<dbReference type="PANTHER" id="PTHR10272">
    <property type="entry name" value="PLATELET-ACTIVATING FACTOR ACETYLHYDROLASE"/>
    <property type="match status" value="1"/>
</dbReference>
<evidence type="ECO:0000256" key="2">
    <source>
        <dbReference type="ARBA" id="ARBA00022801"/>
    </source>
</evidence>
<keyword evidence="4" id="KW-0443">Lipid metabolism</keyword>
<protein>
    <recommendedName>
        <fullName evidence="1">1-alkyl-2-acetylglycerophosphocholine esterase</fullName>
        <ecNumber evidence="1">3.1.1.47</ecNumber>
    </recommendedName>
</protein>
<dbReference type="EC" id="3.1.1.47" evidence="1"/>
<dbReference type="OrthoDB" id="2363873at2759"/>
<comment type="caution">
    <text evidence="6">The sequence shown here is derived from an EMBL/GenBank/DDBJ whole genome shotgun (WGS) entry which is preliminary data.</text>
</comment>
<evidence type="ECO:0000256" key="5">
    <source>
        <dbReference type="SAM" id="SignalP"/>
    </source>
</evidence>
<dbReference type="GO" id="GO:0016042">
    <property type="term" value="P:lipid catabolic process"/>
    <property type="evidence" value="ECO:0007669"/>
    <property type="project" value="UniProtKB-KW"/>
</dbReference>
<gene>
    <name evidence="6" type="ORF">FHL15_002283</name>
</gene>
<dbReference type="Gene3D" id="3.40.50.1820">
    <property type="entry name" value="alpha/beta hydrolase"/>
    <property type="match status" value="1"/>
</dbReference>
<feature type="chain" id="PRO_5021741950" description="1-alkyl-2-acetylglycerophosphocholine esterase" evidence="5">
    <location>
        <begin position="20"/>
        <end position="371"/>
    </location>
</feature>
<dbReference type="GO" id="GO:0003847">
    <property type="term" value="F:1-alkyl-2-acetylglycerophosphocholine esterase activity"/>
    <property type="evidence" value="ECO:0007669"/>
    <property type="project" value="UniProtKB-EC"/>
</dbReference>
<keyword evidence="5" id="KW-0732">Signal</keyword>
<evidence type="ECO:0000313" key="7">
    <source>
        <dbReference type="Proteomes" id="UP000319160"/>
    </source>
</evidence>
<dbReference type="Proteomes" id="UP000319160">
    <property type="component" value="Unassembled WGS sequence"/>
</dbReference>
<reference evidence="7" key="1">
    <citation type="submission" date="2019-06" db="EMBL/GenBank/DDBJ databases">
        <title>Draft genome sequence of the griseofulvin-producing fungus Xylaria cubensis strain G536.</title>
        <authorList>
            <person name="Mead M.E."/>
            <person name="Raja H.A."/>
            <person name="Steenwyk J.L."/>
            <person name="Knowles S.L."/>
            <person name="Oberlies N.H."/>
            <person name="Rokas A."/>
        </authorList>
    </citation>
    <scope>NUCLEOTIDE SEQUENCE [LARGE SCALE GENOMIC DNA]</scope>
    <source>
        <strain evidence="7">G536</strain>
    </source>
</reference>
<sequence length="371" mass="40702">MLAITTLTILHACLTQAIALPPPTGIYNVGVSKHTIEHYNPHDPLAPNNVSIAFLATIYYPTLQKPHGPPQPYLEPELAAIMEMQFHYSAGFLSTFTSTIQPNAPFLKAQVGEPQLPTLLFGPGGGGPPVAGNTILISELVSHGYTVVGLDHPFEQPFIRYPNGTGVVGVDIDYSNPTLIEAIYDTRVVDNAVFLKYFPELTRKLGAPFNTTHMGSFGYSLGGAAALAAIYNDNRFVSGLNLDGSLYETLAENSTVADAKKPVFLIGNEFHTGVDPDYDITWETFVEYQTGYFRMITINGSMHHDFCDDTFWKTVMPTDPSAGPIDGNRMYKILNDYVRAFFDFTLLGQSSPLLDGPSATWPEVVFYNQTV</sequence>
<feature type="signal peptide" evidence="5">
    <location>
        <begin position="1"/>
        <end position="19"/>
    </location>
</feature>
<name>A0A553I9W2_9PEZI</name>
<dbReference type="SUPFAM" id="SSF53474">
    <property type="entry name" value="alpha/beta-Hydrolases"/>
    <property type="match status" value="1"/>
</dbReference>
<dbReference type="Pfam" id="PF03403">
    <property type="entry name" value="PAF-AH_p_II"/>
    <property type="match status" value="1"/>
</dbReference>
<evidence type="ECO:0000256" key="4">
    <source>
        <dbReference type="ARBA" id="ARBA00023098"/>
    </source>
</evidence>
<dbReference type="EMBL" id="VFLP01000008">
    <property type="protein sequence ID" value="TRX96977.1"/>
    <property type="molecule type" value="Genomic_DNA"/>
</dbReference>